<dbReference type="InterPro" id="IPR022225">
    <property type="entry name" value="Phage_tail_fibre_N"/>
</dbReference>
<evidence type="ECO:0000313" key="6">
    <source>
        <dbReference type="Proteomes" id="UP000318370"/>
    </source>
</evidence>
<dbReference type="Pfam" id="PF03406">
    <property type="entry name" value="Phage_fiber_2"/>
    <property type="match status" value="1"/>
</dbReference>
<feature type="compositionally biased region" description="Basic and acidic residues" evidence="3">
    <location>
        <begin position="300"/>
        <end position="318"/>
    </location>
</feature>
<sequence length="390" mass="42627">MSKKYKSVLTARGREKIAGAVVSGEKVVFSQMAVGDSSGVPYTPDENHESLNNEVFRTQLNSLRINESEKNIIIAEMVMPPEVGGFTLREAALYDDEGDCLAVASLPETYKPLLSEGSGRFTIIRIWLAVSSTEAVELIVDPGIVLATVEDIINTENAVKDYTDNQLSDHASSRNHPDATLEDKGFTRLSNAIDSEREDLAATPAAVRAAIETAVSRAVRKAWEEDNPPGTTRFFNQNLDPNERWPWSEWVYTGENRTIRVGRSDGSDVGAQGGSDTIKILRANLPAEKINTSGETSEQEEQRLQTEEAGEHDHDGVPSRENPWEIGGDVSQRFNPANLGKTDKAPAHKHGVVIPAHKHTTTGITDNLGEGKAMSVVEAHTLLMCWSRVA</sequence>
<dbReference type="Proteomes" id="UP000318370">
    <property type="component" value="Unassembled WGS sequence"/>
</dbReference>
<protein>
    <recommendedName>
        <fullName evidence="4">Phage tail fibre protein N-terminal domain-containing protein</fullName>
    </recommendedName>
</protein>
<dbReference type="Pfam" id="PF12571">
    <property type="entry name" value="Phage_tail_fib"/>
    <property type="match status" value="1"/>
</dbReference>
<dbReference type="PANTHER" id="PTHR35191:SF1">
    <property type="entry name" value="PROPHAGE SIDE TAIL FIBER PROTEIN HOMOLOG STFQ-RELATED"/>
    <property type="match status" value="1"/>
</dbReference>
<feature type="domain" description="Phage tail fibre protein N-terminal" evidence="4">
    <location>
        <begin position="1"/>
        <end position="148"/>
    </location>
</feature>
<dbReference type="AlphaFoldDB" id="A0A564M9T5"/>
<proteinExistence type="predicted"/>
<dbReference type="RefSeq" id="WP_142463528.1">
    <property type="nucleotide sequence ID" value="NZ_CABGHF010000025.1"/>
</dbReference>
<reference evidence="5 6" key="1">
    <citation type="submission" date="2019-07" db="EMBL/GenBank/DDBJ databases">
        <authorList>
            <person name="Brisse S."/>
            <person name="Rodrigues C."/>
            <person name="Thorpe H."/>
        </authorList>
    </citation>
    <scope>NUCLEOTIDE SEQUENCE [LARGE SCALE GENOMIC DNA]</scope>
    <source>
        <strain evidence="5">SB6408</strain>
    </source>
</reference>
<evidence type="ECO:0000256" key="1">
    <source>
        <dbReference type="ARBA" id="ARBA00004328"/>
    </source>
</evidence>
<gene>
    <name evidence="5" type="ORF">SB6408_05673</name>
</gene>
<accession>A0A564M9T5</accession>
<dbReference type="GO" id="GO:0046718">
    <property type="term" value="P:symbiont entry into host cell"/>
    <property type="evidence" value="ECO:0007669"/>
    <property type="project" value="InterPro"/>
</dbReference>
<name>A0A564M9T5_9ENTR</name>
<evidence type="ECO:0000256" key="2">
    <source>
        <dbReference type="ARBA" id="ARBA00022581"/>
    </source>
</evidence>
<organism evidence="5 6">
    <name type="scientific">Klebsiella spallanzanii</name>
    <dbReference type="NCBI Taxonomy" id="2587528"/>
    <lineage>
        <taxon>Bacteria</taxon>
        <taxon>Pseudomonadati</taxon>
        <taxon>Pseudomonadota</taxon>
        <taxon>Gammaproteobacteria</taxon>
        <taxon>Enterobacterales</taxon>
        <taxon>Enterobacteriaceae</taxon>
        <taxon>Klebsiella/Raoultella group</taxon>
        <taxon>Klebsiella</taxon>
    </lineage>
</organism>
<keyword evidence="2" id="KW-0945">Host-virus interaction</keyword>
<dbReference type="PANTHER" id="PTHR35191">
    <property type="entry name" value="PROPHAGE SIDE TAIL FIBER PROTEIN HOMOLOG STFQ-RELATED"/>
    <property type="match status" value="1"/>
</dbReference>
<evidence type="ECO:0000313" key="5">
    <source>
        <dbReference type="EMBL" id="VUS90537.1"/>
    </source>
</evidence>
<dbReference type="InterPro" id="IPR005068">
    <property type="entry name" value="Phage_lambda_Stf-r2"/>
</dbReference>
<feature type="region of interest" description="Disordered" evidence="3">
    <location>
        <begin position="285"/>
        <end position="323"/>
    </location>
</feature>
<dbReference type="InterPro" id="IPR051934">
    <property type="entry name" value="Phage_Tail_Fiber_Structural"/>
</dbReference>
<evidence type="ECO:0000259" key="4">
    <source>
        <dbReference type="Pfam" id="PF12571"/>
    </source>
</evidence>
<evidence type="ECO:0000256" key="3">
    <source>
        <dbReference type="SAM" id="MobiDB-lite"/>
    </source>
</evidence>
<dbReference type="EMBL" id="CABGHF010000025">
    <property type="protein sequence ID" value="VUS90537.1"/>
    <property type="molecule type" value="Genomic_DNA"/>
</dbReference>
<dbReference type="GO" id="GO:0019062">
    <property type="term" value="P:virion attachment to host cell"/>
    <property type="evidence" value="ECO:0007669"/>
    <property type="project" value="InterPro"/>
</dbReference>
<comment type="subcellular location">
    <subcellularLocation>
        <location evidence="1">Virion</location>
    </subcellularLocation>
</comment>